<keyword evidence="1" id="KW-0732">Signal</keyword>
<dbReference type="InterPro" id="IPR018759">
    <property type="entry name" value="BBP2_2"/>
</dbReference>
<dbReference type="SUPFAM" id="SSF56935">
    <property type="entry name" value="Porins"/>
    <property type="match status" value="1"/>
</dbReference>
<dbReference type="RefSeq" id="WP_083260887.1">
    <property type="nucleotide sequence ID" value="NZ_CP014143.1"/>
</dbReference>
<organism evidence="2 3">
    <name type="scientific">Microbulbifer aggregans</name>
    <dbReference type="NCBI Taxonomy" id="1769779"/>
    <lineage>
        <taxon>Bacteria</taxon>
        <taxon>Pseudomonadati</taxon>
        <taxon>Pseudomonadota</taxon>
        <taxon>Gammaproteobacteria</taxon>
        <taxon>Cellvibrionales</taxon>
        <taxon>Microbulbiferaceae</taxon>
        <taxon>Microbulbifer</taxon>
    </lineage>
</organism>
<dbReference type="KEGG" id="micc:AUP74_01775"/>
<dbReference type="STRING" id="1769779.AUP74_01775"/>
<evidence type="ECO:0000256" key="1">
    <source>
        <dbReference type="SAM" id="SignalP"/>
    </source>
</evidence>
<gene>
    <name evidence="2" type="ORF">AUP74_01775</name>
</gene>
<dbReference type="AlphaFoldDB" id="A0A1C9W7T7"/>
<evidence type="ECO:0000313" key="3">
    <source>
        <dbReference type="Proteomes" id="UP000095672"/>
    </source>
</evidence>
<evidence type="ECO:0000313" key="2">
    <source>
        <dbReference type="EMBL" id="AOS97206.1"/>
    </source>
</evidence>
<reference evidence="3" key="1">
    <citation type="submission" date="2016-01" db="EMBL/GenBank/DDBJ databases">
        <title>Complete genome sequence of Microbulbifer sp. CCB-MM1, a halophile isolated from Matang Mangrove Forest, Perak.</title>
        <authorList>
            <person name="Moh T.H."/>
            <person name="Dinesh B."/>
            <person name="Lau N.-S."/>
            <person name="Go F."/>
            <person name="Alexander Chong S.-C."/>
        </authorList>
    </citation>
    <scope>NUCLEOTIDE SEQUENCE [LARGE SCALE GENOMIC DNA]</scope>
    <source>
        <strain evidence="3">CCB-MM1</strain>
    </source>
</reference>
<feature type="chain" id="PRO_5008895540" description="Beta-barrel porin 2" evidence="1">
    <location>
        <begin position="25"/>
        <end position="410"/>
    </location>
</feature>
<evidence type="ECO:0008006" key="4">
    <source>
        <dbReference type="Google" id="ProtNLM"/>
    </source>
</evidence>
<dbReference type="EMBL" id="CP014143">
    <property type="protein sequence ID" value="AOS97206.1"/>
    <property type="molecule type" value="Genomic_DNA"/>
</dbReference>
<keyword evidence="3" id="KW-1185">Reference proteome</keyword>
<feature type="signal peptide" evidence="1">
    <location>
        <begin position="1"/>
        <end position="24"/>
    </location>
</feature>
<proteinExistence type="predicted"/>
<dbReference type="Proteomes" id="UP000095672">
    <property type="component" value="Chromosome"/>
</dbReference>
<name>A0A1C9W7T7_9GAMM</name>
<accession>A0A1C9W7T7</accession>
<protein>
    <recommendedName>
        <fullName evidence="4">Beta-barrel porin 2</fullName>
    </recommendedName>
</protein>
<dbReference type="Pfam" id="PF10082">
    <property type="entry name" value="BBP2_2"/>
    <property type="match status" value="1"/>
</dbReference>
<dbReference type="OrthoDB" id="9153755at2"/>
<sequence length="410" mass="45373" precursor="true">MMKKTTLSLAIGLATLVGTGVASARSEADAGAVDLGNGILFTPVLDMGLVYDDNVVHTDTNPTDSWVTELRPSFLLSAENDFSEYGLRYTVSHGDYQDSSEDNYTDHMLQANADWELNARHRLGLAASYEDLHEMRGTGYSQGFGALLDEPDRYSESDVSGVYRYGAETARGNIELEAGTRARDYDPTQFIDGVEQNNPLADVRDYGTDYGAARFFYNTGGKTRLLVEAKGSLVGYDNAVAGIPSRDSTQSSVLFGLSWEGTAKTTGTLKVGARSKQFDDAAREDFSAPAWEAGVIWQPLTYSTFEFSTARRFEEARGDGDFADVEVLSASWNHTWLERLSTDVMFYHQNMDYEGTERTEDRLGGTFNLNYEMRRWLILTAGYATGSQDSTLQGYDYDRAVMTFGARVTL</sequence>